<dbReference type="EMBL" id="QEOB01000006">
    <property type="protein sequence ID" value="PVX83667.1"/>
    <property type="molecule type" value="Genomic_DNA"/>
</dbReference>
<accession>A0ABX5KQW8</accession>
<name>A0ABX5KQW8_9BURK</name>
<gene>
    <name evidence="1" type="ORF">C7402_10671</name>
</gene>
<reference evidence="1 2" key="1">
    <citation type="submission" date="2018-05" db="EMBL/GenBank/DDBJ databases">
        <title>Genomic Encyclopedia of Type Strains, Phase IV (KMG-V): Genome sequencing to study the core and pangenomes of soil and plant-associated prokaryotes.</title>
        <authorList>
            <person name="Whitman W."/>
        </authorList>
    </citation>
    <scope>NUCLEOTIDE SEQUENCE [LARGE SCALE GENOMIC DNA]</scope>
    <source>
        <strain evidence="1 2">SCZa-39</strain>
    </source>
</reference>
<dbReference type="Proteomes" id="UP000245712">
    <property type="component" value="Unassembled WGS sequence"/>
</dbReference>
<keyword evidence="2" id="KW-1185">Reference proteome</keyword>
<evidence type="ECO:0000313" key="2">
    <source>
        <dbReference type="Proteomes" id="UP000245712"/>
    </source>
</evidence>
<dbReference type="RefSeq" id="WP_116611090.1">
    <property type="nucleotide sequence ID" value="NZ_QEOB01000006.1"/>
</dbReference>
<proteinExistence type="predicted"/>
<comment type="caution">
    <text evidence="1">The sequence shown here is derived from an EMBL/GenBank/DDBJ whole genome shotgun (WGS) entry which is preliminary data.</text>
</comment>
<protein>
    <submittedName>
        <fullName evidence="1">Uncharacterized protein</fullName>
    </submittedName>
</protein>
<sequence>MQRYSFEWFGPSLFVPAGLLSTDPNLLSVTLGIITNYLYDVFKGAKHGKATLDVIFQKKDGSCKKIHYSGPPEGLGNIAEIVKHLEGE</sequence>
<organism evidence="1 2">
    <name type="scientific">Paraburkholderia unamae</name>
    <dbReference type="NCBI Taxonomy" id="219649"/>
    <lineage>
        <taxon>Bacteria</taxon>
        <taxon>Pseudomonadati</taxon>
        <taxon>Pseudomonadota</taxon>
        <taxon>Betaproteobacteria</taxon>
        <taxon>Burkholderiales</taxon>
        <taxon>Burkholderiaceae</taxon>
        <taxon>Paraburkholderia</taxon>
    </lineage>
</organism>
<evidence type="ECO:0000313" key="1">
    <source>
        <dbReference type="EMBL" id="PVX83667.1"/>
    </source>
</evidence>